<evidence type="ECO:0000313" key="3">
    <source>
        <dbReference type="EMBL" id="MCC9033100.1"/>
    </source>
</evidence>
<feature type="transmembrane region" description="Helical" evidence="1">
    <location>
        <begin position="243"/>
        <end position="264"/>
    </location>
</feature>
<feature type="transmembrane region" description="Helical" evidence="1">
    <location>
        <begin position="12"/>
        <end position="34"/>
    </location>
</feature>
<comment type="caution">
    <text evidence="3">The sequence shown here is derived from an EMBL/GenBank/DDBJ whole genome shotgun (WGS) entry which is preliminary data.</text>
</comment>
<keyword evidence="1" id="KW-0472">Membrane</keyword>
<feature type="transmembrane region" description="Helical" evidence="1">
    <location>
        <begin position="383"/>
        <end position="403"/>
    </location>
</feature>
<evidence type="ECO:0000313" key="2">
    <source>
        <dbReference type="EMBL" id="MBD3906333.1"/>
    </source>
</evidence>
<keyword evidence="1" id="KW-1133">Transmembrane helix</keyword>
<dbReference type="Proteomes" id="UP000603715">
    <property type="component" value="Unassembled WGS sequence"/>
</dbReference>
<accession>A0A9Q3YTY5</accession>
<feature type="transmembrane region" description="Helical" evidence="1">
    <location>
        <begin position="315"/>
        <end position="336"/>
    </location>
</feature>
<name>A0A9Q3YTY5_9FLAO</name>
<proteinExistence type="predicted"/>
<protein>
    <submittedName>
        <fullName evidence="3">Uncharacterized protein</fullName>
    </submittedName>
</protein>
<sequence length="408" mass="47437">MVKKSQTINFNFWLKICIFNFFIVSVVGVMMRYNMIFSLPGFNHKFMQESHSHFAFYGWVSASIFLFVTKYLSKNCTNVDLTKYQYLMISNQIGSYGMLVTFLYKGYYSFSIVFASIALFTGFAYFIFLLKDTKGESFPEIIWIKTGAFFATFSAIGIFGLSYFSTKKEEFEILFRASTYFYLHYQYNGFFLFSCIGLFLISLKELGIHIPEKFNKNIFYLLFLGCFFGYGLSILWIKMSPLFYGFFTLISVIQLIGAFLFLFWIKKSNICKRQNFIQKLLICVFGFAFILKFILQSLSVIPSLGIFAFSNINIVIAYLHLVLLMGVSLFLVWIILQNRMVRLNIVLKSSVLLMVFGIICNEFILALSGIFSIFYIPFLSSKYWLLFASVVIMISILTFMQSLKIENK</sequence>
<evidence type="ECO:0000313" key="4">
    <source>
        <dbReference type="Proteomes" id="UP000603715"/>
    </source>
</evidence>
<feature type="transmembrane region" description="Helical" evidence="1">
    <location>
        <begin position="276"/>
        <end position="295"/>
    </location>
</feature>
<organism evidence="3 5">
    <name type="scientific">Chryseobacterium muglaense</name>
    <dbReference type="NCBI Taxonomy" id="2893752"/>
    <lineage>
        <taxon>Bacteria</taxon>
        <taxon>Pseudomonadati</taxon>
        <taxon>Bacteroidota</taxon>
        <taxon>Flavobacteriia</taxon>
        <taxon>Flavobacteriales</taxon>
        <taxon>Weeksellaceae</taxon>
        <taxon>Chryseobacterium group</taxon>
        <taxon>Chryseobacterium</taxon>
    </lineage>
</organism>
<feature type="transmembrane region" description="Helical" evidence="1">
    <location>
        <begin position="54"/>
        <end position="72"/>
    </location>
</feature>
<feature type="transmembrane region" description="Helical" evidence="1">
    <location>
        <begin position="84"/>
        <end position="104"/>
    </location>
</feature>
<evidence type="ECO:0000256" key="1">
    <source>
        <dbReference type="SAM" id="Phobius"/>
    </source>
</evidence>
<keyword evidence="4" id="KW-1185">Reference proteome</keyword>
<feature type="transmembrane region" description="Helical" evidence="1">
    <location>
        <begin position="110"/>
        <end position="130"/>
    </location>
</feature>
<reference evidence="2" key="3">
    <citation type="submission" date="2024-05" db="EMBL/GenBank/DDBJ databases">
        <title>Description of novel Chryseobacterium sp. strain C-2.</title>
        <authorList>
            <person name="Saticioglu I.B."/>
        </authorList>
    </citation>
    <scope>NUCLEOTIDE SEQUENCE</scope>
    <source>
        <strain evidence="2">C-2</strain>
    </source>
</reference>
<dbReference type="EMBL" id="JACXXP010000029">
    <property type="protein sequence ID" value="MBD3906333.1"/>
    <property type="molecule type" value="Genomic_DNA"/>
</dbReference>
<feature type="transmembrane region" description="Helical" evidence="1">
    <location>
        <begin position="218"/>
        <end position="237"/>
    </location>
</feature>
<feature type="transmembrane region" description="Helical" evidence="1">
    <location>
        <begin position="185"/>
        <end position="206"/>
    </location>
</feature>
<reference evidence="3" key="1">
    <citation type="submission" date="2021-11" db="EMBL/GenBank/DDBJ databases">
        <title>Description of novel Chryseobacterium species.</title>
        <authorList>
            <person name="Saticioglu I.B."/>
            <person name="Ay H."/>
            <person name="Altun S."/>
            <person name="Duman M."/>
        </authorList>
    </citation>
    <scope>NUCLEOTIDE SEQUENCE</scope>
    <source>
        <strain evidence="3">C-39</strain>
    </source>
</reference>
<reference evidence="4" key="2">
    <citation type="submission" date="2023-07" db="EMBL/GenBank/DDBJ databases">
        <title>Description of novel Chryseobacterium sp. strain C-2.</title>
        <authorList>
            <person name="Saticioglu I.B."/>
        </authorList>
    </citation>
    <scope>NUCLEOTIDE SEQUENCE [LARGE SCALE GENOMIC DNA]</scope>
    <source>
        <strain evidence="4">C-2</strain>
    </source>
</reference>
<dbReference type="Proteomes" id="UP001107960">
    <property type="component" value="Unassembled WGS sequence"/>
</dbReference>
<gene>
    <name evidence="2" type="ORF">IEW27_17255</name>
    <name evidence="3" type="ORF">LNP80_02365</name>
</gene>
<evidence type="ECO:0000313" key="5">
    <source>
        <dbReference type="Proteomes" id="UP001107960"/>
    </source>
</evidence>
<feature type="transmembrane region" description="Helical" evidence="1">
    <location>
        <begin position="351"/>
        <end position="377"/>
    </location>
</feature>
<dbReference type="EMBL" id="JAJJML010000001">
    <property type="protein sequence ID" value="MCC9033100.1"/>
    <property type="molecule type" value="Genomic_DNA"/>
</dbReference>
<dbReference type="AlphaFoldDB" id="A0A9Q3YTY5"/>
<keyword evidence="1" id="KW-0812">Transmembrane</keyword>
<dbReference type="RefSeq" id="WP_191180747.1">
    <property type="nucleotide sequence ID" value="NZ_JACXXP010000029.1"/>
</dbReference>
<feature type="transmembrane region" description="Helical" evidence="1">
    <location>
        <begin position="142"/>
        <end position="165"/>
    </location>
</feature>